<accession>A0AAC9HSJ1</accession>
<evidence type="ECO:0000313" key="3">
    <source>
        <dbReference type="Proteomes" id="UP000095210"/>
    </source>
</evidence>
<gene>
    <name evidence="2" type="ORF">TL08_19185</name>
</gene>
<proteinExistence type="predicted"/>
<dbReference type="EMBL" id="CP014859">
    <property type="protein sequence ID" value="AOS64628.1"/>
    <property type="molecule type" value="Genomic_DNA"/>
</dbReference>
<dbReference type="KEGG" id="ahm:TL08_19185"/>
<name>A0AAC9HSJ1_9PSEU</name>
<dbReference type="Proteomes" id="UP000095210">
    <property type="component" value="Chromosome"/>
</dbReference>
<feature type="region of interest" description="Disordered" evidence="1">
    <location>
        <begin position="1"/>
        <end position="22"/>
    </location>
</feature>
<dbReference type="AlphaFoldDB" id="A0AAC9HSJ1"/>
<reference evidence="3" key="1">
    <citation type="submission" date="2016-03" db="EMBL/GenBank/DDBJ databases">
        <title>Complete genome sequence of the type strain Actinoalloteichus hymeniacidonis DSM 45092.</title>
        <authorList>
            <person name="Schaffert L."/>
            <person name="Albersmeier A."/>
            <person name="Winkler A."/>
            <person name="Kalinowski J."/>
            <person name="Zotchev S."/>
            <person name="Ruckert C."/>
        </authorList>
    </citation>
    <scope>NUCLEOTIDE SEQUENCE [LARGE SCALE GENOMIC DNA]</scope>
    <source>
        <strain evidence="3">HPA177(T) (DSM 45092(T))</strain>
    </source>
</reference>
<evidence type="ECO:0000313" key="2">
    <source>
        <dbReference type="EMBL" id="AOS64628.1"/>
    </source>
</evidence>
<evidence type="ECO:0000256" key="1">
    <source>
        <dbReference type="SAM" id="MobiDB-lite"/>
    </source>
</evidence>
<sequence length="47" mass="4926">MIRVHPGRFPHPDAVAAPTGSARPVGISARAVTRPAPQSLSARRGVR</sequence>
<protein>
    <submittedName>
        <fullName evidence="2">Uncharacterized protein</fullName>
    </submittedName>
</protein>
<organism evidence="2 3">
    <name type="scientific">Actinoalloteichus hymeniacidonis</name>
    <dbReference type="NCBI Taxonomy" id="340345"/>
    <lineage>
        <taxon>Bacteria</taxon>
        <taxon>Bacillati</taxon>
        <taxon>Actinomycetota</taxon>
        <taxon>Actinomycetes</taxon>
        <taxon>Pseudonocardiales</taxon>
        <taxon>Pseudonocardiaceae</taxon>
        <taxon>Actinoalloteichus</taxon>
    </lineage>
</organism>
<keyword evidence="3" id="KW-1185">Reference proteome</keyword>